<evidence type="ECO:0000256" key="4">
    <source>
        <dbReference type="SAM" id="Phobius"/>
    </source>
</evidence>
<gene>
    <name evidence="6" type="ORF">KQI89_02010</name>
</gene>
<evidence type="ECO:0000259" key="5">
    <source>
        <dbReference type="Pfam" id="PF01957"/>
    </source>
</evidence>
<organism evidence="6 7">
    <name type="scientific">Clostridium simiarum</name>
    <dbReference type="NCBI Taxonomy" id="2841506"/>
    <lineage>
        <taxon>Bacteria</taxon>
        <taxon>Bacillati</taxon>
        <taxon>Bacillota</taxon>
        <taxon>Clostridia</taxon>
        <taxon>Eubacteriales</taxon>
        <taxon>Clostridiaceae</taxon>
        <taxon>Clostridium</taxon>
    </lineage>
</organism>
<evidence type="ECO:0000256" key="3">
    <source>
        <dbReference type="ARBA" id="ARBA00023136"/>
    </source>
</evidence>
<evidence type="ECO:0000256" key="1">
    <source>
        <dbReference type="ARBA" id="ARBA00022692"/>
    </source>
</evidence>
<keyword evidence="3 4" id="KW-0472">Membrane</keyword>
<protein>
    <submittedName>
        <fullName evidence="6">NfeD family protein</fullName>
    </submittedName>
</protein>
<evidence type="ECO:0000313" key="6">
    <source>
        <dbReference type="EMBL" id="MBU5590528.1"/>
    </source>
</evidence>
<evidence type="ECO:0000313" key="7">
    <source>
        <dbReference type="Proteomes" id="UP000736583"/>
    </source>
</evidence>
<dbReference type="Pfam" id="PF01957">
    <property type="entry name" value="NfeD"/>
    <property type="match status" value="1"/>
</dbReference>
<sequence>MTDIIVWIIISAVALVADLVTSSLLFVWFTVAGVVAILAAMIGFSIGIQVILFLTISILLIITVYPMIKNKTKLNNMPKVSMDNKYLGKEFLAEKEIIEEEQMKIEGIYWAVKNIGDKKIGKEEKFKIEGIEGNKMLVKSVEQ</sequence>
<reference evidence="6 7" key="1">
    <citation type="submission" date="2021-06" db="EMBL/GenBank/DDBJ databases">
        <authorList>
            <person name="Sun Q."/>
            <person name="Li D."/>
        </authorList>
    </citation>
    <scope>NUCLEOTIDE SEQUENCE [LARGE SCALE GENOMIC DNA]</scope>
    <source>
        <strain evidence="6 7">MSJ-4</strain>
    </source>
</reference>
<keyword evidence="7" id="KW-1185">Reference proteome</keyword>
<dbReference type="RefSeq" id="WP_216455697.1">
    <property type="nucleotide sequence ID" value="NZ_JAHLQL010000001.1"/>
</dbReference>
<dbReference type="Proteomes" id="UP000736583">
    <property type="component" value="Unassembled WGS sequence"/>
</dbReference>
<evidence type="ECO:0000256" key="2">
    <source>
        <dbReference type="ARBA" id="ARBA00022989"/>
    </source>
</evidence>
<dbReference type="InterPro" id="IPR052165">
    <property type="entry name" value="Membrane_assoc_protease"/>
</dbReference>
<dbReference type="InterPro" id="IPR002810">
    <property type="entry name" value="NfeD-like_C"/>
</dbReference>
<dbReference type="EMBL" id="JAHLQL010000001">
    <property type="protein sequence ID" value="MBU5590528.1"/>
    <property type="molecule type" value="Genomic_DNA"/>
</dbReference>
<accession>A0ABS6EYQ0</accession>
<feature type="domain" description="NfeD-like C-terminal" evidence="5">
    <location>
        <begin position="84"/>
        <end position="139"/>
    </location>
</feature>
<name>A0ABS6EYQ0_9CLOT</name>
<dbReference type="PANTHER" id="PTHR33507">
    <property type="entry name" value="INNER MEMBRANE PROTEIN YBBJ"/>
    <property type="match status" value="1"/>
</dbReference>
<dbReference type="PANTHER" id="PTHR33507:SF3">
    <property type="entry name" value="INNER MEMBRANE PROTEIN YBBJ"/>
    <property type="match status" value="1"/>
</dbReference>
<comment type="caution">
    <text evidence="6">The sequence shown here is derived from an EMBL/GenBank/DDBJ whole genome shotgun (WGS) entry which is preliminary data.</text>
</comment>
<proteinExistence type="predicted"/>
<keyword evidence="1 4" id="KW-0812">Transmembrane</keyword>
<feature type="transmembrane region" description="Helical" evidence="4">
    <location>
        <begin position="35"/>
        <end position="68"/>
    </location>
</feature>
<keyword evidence="2 4" id="KW-1133">Transmembrane helix</keyword>